<keyword evidence="8" id="KW-0732">Signal</keyword>
<dbReference type="RefSeq" id="WP_244407772.1">
    <property type="nucleotide sequence ID" value="NZ_AP025637.1"/>
</dbReference>
<proteinExistence type="inferred from homology"/>
<feature type="chain" id="PRO_5047395512" description="Catalase-related peroxidase" evidence="8">
    <location>
        <begin position="30"/>
        <end position="336"/>
    </location>
</feature>
<keyword evidence="2 7" id="KW-0575">Peroxidase</keyword>
<dbReference type="PROSITE" id="PS51402">
    <property type="entry name" value="CATALASE_3"/>
    <property type="match status" value="1"/>
</dbReference>
<dbReference type="Proteomes" id="UP000831327">
    <property type="component" value="Chromosome"/>
</dbReference>
<accession>A0ABN6P4F2</accession>
<evidence type="ECO:0000256" key="3">
    <source>
        <dbReference type="ARBA" id="ARBA00022617"/>
    </source>
</evidence>
<feature type="domain" description="Catalase core" evidence="9">
    <location>
        <begin position="22"/>
        <end position="336"/>
    </location>
</feature>
<dbReference type="GO" id="GO:0004601">
    <property type="term" value="F:peroxidase activity"/>
    <property type="evidence" value="ECO:0007669"/>
    <property type="project" value="UniProtKB-KW"/>
</dbReference>
<dbReference type="CDD" id="cd08153">
    <property type="entry name" value="srpA_like"/>
    <property type="match status" value="1"/>
</dbReference>
<keyword evidence="4 7" id="KW-0479">Metal-binding</keyword>
<dbReference type="PRINTS" id="PR00067">
    <property type="entry name" value="CATALASE"/>
</dbReference>
<dbReference type="Gene3D" id="2.40.180.10">
    <property type="entry name" value="Catalase core domain"/>
    <property type="match status" value="1"/>
</dbReference>
<gene>
    <name evidence="10" type="ORF">Rmf_34810</name>
</gene>
<comment type="similarity">
    <text evidence="1 7">Belongs to the catalase family.</text>
</comment>
<dbReference type="InterPro" id="IPR018028">
    <property type="entry name" value="Catalase"/>
</dbReference>
<dbReference type="InterPro" id="IPR011614">
    <property type="entry name" value="Catalase_core"/>
</dbReference>
<name>A0ABN6P4F2_9PROT</name>
<evidence type="ECO:0000259" key="9">
    <source>
        <dbReference type="SMART" id="SM01060"/>
    </source>
</evidence>
<dbReference type="EMBL" id="AP025637">
    <property type="protein sequence ID" value="BDG73552.1"/>
    <property type="molecule type" value="Genomic_DNA"/>
</dbReference>
<evidence type="ECO:0000256" key="6">
    <source>
        <dbReference type="ARBA" id="ARBA00023004"/>
    </source>
</evidence>
<dbReference type="SMART" id="SM01060">
    <property type="entry name" value="Catalase"/>
    <property type="match status" value="1"/>
</dbReference>
<keyword evidence="3 7" id="KW-0349">Heme</keyword>
<keyword evidence="11" id="KW-1185">Reference proteome</keyword>
<evidence type="ECO:0000256" key="1">
    <source>
        <dbReference type="ARBA" id="ARBA00005329"/>
    </source>
</evidence>
<evidence type="ECO:0000256" key="7">
    <source>
        <dbReference type="PIRNR" id="PIRNR000296"/>
    </source>
</evidence>
<evidence type="ECO:0000256" key="5">
    <source>
        <dbReference type="ARBA" id="ARBA00023002"/>
    </source>
</evidence>
<dbReference type="SUPFAM" id="SSF56634">
    <property type="entry name" value="Heme-dependent catalase-like"/>
    <property type="match status" value="1"/>
</dbReference>
<comment type="function">
    <text evidence="7">Has an organic peroxide-dependent peroxidase activity.</text>
</comment>
<evidence type="ECO:0000256" key="2">
    <source>
        <dbReference type="ARBA" id="ARBA00022559"/>
    </source>
</evidence>
<dbReference type="PIRSF" id="PIRSF000296">
    <property type="entry name" value="SrpA"/>
    <property type="match status" value="1"/>
</dbReference>
<dbReference type="PANTHER" id="PTHR11465:SF9">
    <property type="entry name" value="CATALASE"/>
    <property type="match status" value="1"/>
</dbReference>
<keyword evidence="6 7" id="KW-0408">Iron</keyword>
<dbReference type="InterPro" id="IPR020835">
    <property type="entry name" value="Catalase_sf"/>
</dbReference>
<dbReference type="InterPro" id="IPR024168">
    <property type="entry name" value="Catalase_SrpA-type_pred"/>
</dbReference>
<keyword evidence="5 7" id="KW-0560">Oxidoreductase</keyword>
<dbReference type="Gene3D" id="1.20.1280.120">
    <property type="match status" value="1"/>
</dbReference>
<protein>
    <recommendedName>
        <fullName evidence="7">Catalase-related peroxidase</fullName>
        <ecNumber evidence="7">1.11.1.-</ecNumber>
    </recommendedName>
</protein>
<dbReference type="EC" id="1.11.1.-" evidence="7"/>
<evidence type="ECO:0000256" key="8">
    <source>
        <dbReference type="SAM" id="SignalP"/>
    </source>
</evidence>
<dbReference type="PANTHER" id="PTHR11465">
    <property type="entry name" value="CATALASE"/>
    <property type="match status" value="1"/>
</dbReference>
<evidence type="ECO:0000256" key="4">
    <source>
        <dbReference type="ARBA" id="ARBA00022723"/>
    </source>
</evidence>
<comment type="cofactor">
    <cofactor evidence="7">
        <name>heme</name>
        <dbReference type="ChEBI" id="CHEBI:30413"/>
    </cofactor>
</comment>
<evidence type="ECO:0000313" key="10">
    <source>
        <dbReference type="EMBL" id="BDG73552.1"/>
    </source>
</evidence>
<feature type="signal peptide" evidence="8">
    <location>
        <begin position="1"/>
        <end position="29"/>
    </location>
</feature>
<evidence type="ECO:0000313" key="11">
    <source>
        <dbReference type="Proteomes" id="UP000831327"/>
    </source>
</evidence>
<dbReference type="Pfam" id="PF00199">
    <property type="entry name" value="Catalase"/>
    <property type="match status" value="1"/>
</dbReference>
<sequence length="336" mass="35408">MTRPIRPSVLRAGAVALAAVFATATPAPAQPDPETIVNAFEAALGPIRTHRPSHPKGVCAAGHFTATPDGTRLSVAPVFSGQRNNAIIRFGVAGANPNASDSARGTRGLSIRFESPTGDLFEMANISAPVFGADKPETLVNGLLSRANDPATGRPNPERAAAYAAYVAANPTVGNQGRYLAANNPPASFATTPYWGVNTFLFRGQDGQQRPARWVFEPRAGTERLTEAQMQSLGANFLADELRRRVGAGPVEFDMVLQFPGQGDDLLNPTVAWPADRPRTVVGRLTVTSVEAGAGGPCDPISFMILDQAPGIEMSDDPVLQARAAAYAVSLSRRTP</sequence>
<organism evidence="10 11">
    <name type="scientific">Roseomonas fluvialis</name>
    <dbReference type="NCBI Taxonomy" id="1750527"/>
    <lineage>
        <taxon>Bacteria</taxon>
        <taxon>Pseudomonadati</taxon>
        <taxon>Pseudomonadota</taxon>
        <taxon>Alphaproteobacteria</taxon>
        <taxon>Acetobacterales</taxon>
        <taxon>Roseomonadaceae</taxon>
        <taxon>Roseomonas</taxon>
    </lineage>
</organism>
<reference evidence="10 11" key="1">
    <citation type="journal article" date="2016" name="Microbes Environ.">
        <title>Phylogenetically diverse aerobic anoxygenic phototrophic bacteria isolated from epilithic biofilms in Tama river, Japan.</title>
        <authorList>
            <person name="Hirose S."/>
            <person name="Matsuura K."/>
            <person name="Haruta S."/>
        </authorList>
    </citation>
    <scope>NUCLEOTIDE SEQUENCE [LARGE SCALE GENOMIC DNA]</scope>
    <source>
        <strain evidence="10 11">S08</strain>
    </source>
</reference>